<protein>
    <submittedName>
        <fullName evidence="3">Uncharacterized protein</fullName>
    </submittedName>
</protein>
<feature type="compositionally biased region" description="Basic and acidic residues" evidence="2">
    <location>
        <begin position="919"/>
        <end position="946"/>
    </location>
</feature>
<feature type="region of interest" description="Disordered" evidence="2">
    <location>
        <begin position="842"/>
        <end position="981"/>
    </location>
</feature>
<feature type="compositionally biased region" description="Low complexity" evidence="2">
    <location>
        <begin position="615"/>
        <end position="634"/>
    </location>
</feature>
<evidence type="ECO:0000256" key="1">
    <source>
        <dbReference type="SAM" id="Coils"/>
    </source>
</evidence>
<feature type="compositionally biased region" description="Low complexity" evidence="2">
    <location>
        <begin position="13"/>
        <end position="27"/>
    </location>
</feature>
<feature type="region of interest" description="Disordered" evidence="2">
    <location>
        <begin position="615"/>
        <end position="663"/>
    </location>
</feature>
<feature type="region of interest" description="Disordered" evidence="2">
    <location>
        <begin position="1159"/>
        <end position="1198"/>
    </location>
</feature>
<reference evidence="3 4" key="1">
    <citation type="submission" date="2014-11" db="EMBL/GenBank/DDBJ databases">
        <authorList>
            <person name="Zhu J."/>
            <person name="Qi W."/>
            <person name="Song R."/>
        </authorList>
    </citation>
    <scope>NUCLEOTIDE SEQUENCE [LARGE SCALE GENOMIC DNA]</scope>
</reference>
<dbReference type="OMA" id="HWREFAL"/>
<feature type="compositionally biased region" description="Gly residues" evidence="2">
    <location>
        <begin position="212"/>
        <end position="221"/>
    </location>
</feature>
<keyword evidence="4" id="KW-1185">Reference proteome</keyword>
<evidence type="ECO:0000313" key="4">
    <source>
        <dbReference type="Proteomes" id="UP000041254"/>
    </source>
</evidence>
<feature type="region of interest" description="Disordered" evidence="2">
    <location>
        <begin position="1015"/>
        <end position="1135"/>
    </location>
</feature>
<name>A0A0G4EPW4_VITBC</name>
<keyword evidence="1" id="KW-0175">Coiled coil</keyword>
<feature type="compositionally biased region" description="Low complexity" evidence="2">
    <location>
        <begin position="1032"/>
        <end position="1060"/>
    </location>
</feature>
<feature type="compositionally biased region" description="Acidic residues" evidence="2">
    <location>
        <begin position="780"/>
        <end position="789"/>
    </location>
</feature>
<feature type="compositionally biased region" description="Low complexity" evidence="2">
    <location>
        <begin position="1163"/>
        <end position="1174"/>
    </location>
</feature>
<feature type="region of interest" description="Disordered" evidence="2">
    <location>
        <begin position="1"/>
        <end position="224"/>
    </location>
</feature>
<dbReference type="AlphaFoldDB" id="A0A0G4EPW4"/>
<sequence>MSDAPGDDLHPIADASGASDAAAAASSPTHSSPEAGEAERPPHAPADGGDSSGGGAHQADPVQGEIPAGDQPAVNSFIDSAAPAVGRGAVLPVSRWEHEESPNEEGRDQAGRETDRAPSSGDGDSPSSGSAKAASSPVETVASGGADSRATTSSSGCRPQPLPPPAHHPSDDAKGHDDTQGGDGEGSHQHLTDEASDGGSSGPQRRGEGSSSVGGGGGRGSGVRRTRYVEMDAAYSYLWDKEVRELRNGIKEAVKMLMLMSADNAMLQANNRVYRAVLKGMFKELEQAKVANHQRNVTAQQLHVAKARIKKEQELAEAVKREAAEQREERERIQKAFKEAAFENDTRELEEEVEKLRTENEVLRQLLQIADSHDGLGCPVGSISGHIASALAHPGTQHTPFHAAYLGAEPNTGGPPQAAAAAAAGAAGEVGPIGIGGFPLGLRGVGLGGGDGEVPALPSKVRELLAAFEEREVLEREAFRASQREATLQARETQAQAQFLQAIAMDPTHFQLHMDALKPETAEILNHLAMTYHSQQGALASHPATAGRSIPHPAAHPPDEPPSATHRDLRRGLNNRSRHSLEEASSAHQPSSSAVAAAAVAAAAAASASVAVAAASANPSPGSPSSVSVGVVPPHLRSPQQPIPRPSGGPPTSEDEIHDVPLPPRSERYAEDAYEGHEDHGQDEGEEDDEALRRMAAARSMAREHEAAMHAEMPRDVEMAELRQGRYAFSNREEFAAMVAHLHSNGVLPHIREVPQGPPDGEGLPPGRSARWTDDGDQHDQDEDDDEDDQHAQYASGDGRRTRPAPFLSVSNSVPPHSSPHLGPSSSAALDPSSIAMSLISLDGGHTDAPQDTEPSHTTDDSSSVKAAAVSVSVSFPPAAEPAYPNGRAHTSDVAMERSQASLHLPQHPLYAPPTAAGHDQDHHSGEHDYDRDQDQEERHPFDAQHFHHQHHQQQQRRSVDAHRDRGDRGGARPVPPLQLDMAADDQHIIIGMGEDEEELDNTSEVTEVPIASAADDRDEEALPDDHQPFHSLSLSSPSPARPEATEPLPAAAAAAGASACDEWSQHRPRFNGHQEGLGHDTQPEGGGGPTIDRMAVVSPAKGPTSTSSTSSTSSAASVIQPQRRSFPGRSTVTMGMSASDYHNASIAARMSTPVVVTPPPAAASCSSSSSSGTIDKTHRTLPAPPSAPPSSSSVSGGNGVVAPAAAILLRGAGAVPLGACRVDPHHGDSHSSHGGGSGNNGGGVTSNGSHSHSTSESKCVRSPQADGTRKDEGE</sequence>
<feature type="region of interest" description="Disordered" evidence="2">
    <location>
        <begin position="536"/>
        <end position="569"/>
    </location>
</feature>
<feature type="compositionally biased region" description="Low complexity" evidence="2">
    <location>
        <begin position="862"/>
        <end position="883"/>
    </location>
</feature>
<feature type="compositionally biased region" description="Low complexity" evidence="2">
    <location>
        <begin position="809"/>
        <end position="827"/>
    </location>
</feature>
<feature type="compositionally biased region" description="Polar residues" evidence="2">
    <location>
        <begin position="1120"/>
        <end position="1135"/>
    </location>
</feature>
<feature type="region of interest" description="Disordered" evidence="2">
    <location>
        <begin position="1224"/>
        <end position="1275"/>
    </location>
</feature>
<evidence type="ECO:0000256" key="2">
    <source>
        <dbReference type="SAM" id="MobiDB-lite"/>
    </source>
</evidence>
<dbReference type="VEuPathDB" id="CryptoDB:Vbra_20680"/>
<feature type="compositionally biased region" description="Low complexity" evidence="2">
    <location>
        <begin position="117"/>
        <end position="137"/>
    </location>
</feature>
<feature type="compositionally biased region" description="Gly residues" evidence="2">
    <location>
        <begin position="1234"/>
        <end position="1246"/>
    </location>
</feature>
<feature type="compositionally biased region" description="Basic and acidic residues" evidence="2">
    <location>
        <begin position="95"/>
        <end position="116"/>
    </location>
</feature>
<feature type="compositionally biased region" description="Low complexity" evidence="2">
    <location>
        <begin position="1105"/>
        <end position="1118"/>
    </location>
</feature>
<feature type="coiled-coil region" evidence="1">
    <location>
        <begin position="302"/>
        <end position="366"/>
    </location>
</feature>
<evidence type="ECO:0000313" key="3">
    <source>
        <dbReference type="EMBL" id="CEL99628.1"/>
    </source>
</evidence>
<dbReference type="Proteomes" id="UP000041254">
    <property type="component" value="Unassembled WGS sequence"/>
</dbReference>
<feature type="compositionally biased region" description="Basic and acidic residues" evidence="2">
    <location>
        <begin position="168"/>
        <end position="193"/>
    </location>
</feature>
<feature type="region of interest" description="Disordered" evidence="2">
    <location>
        <begin position="749"/>
        <end position="830"/>
    </location>
</feature>
<feature type="compositionally biased region" description="Basic and acidic residues" evidence="2">
    <location>
        <begin position="958"/>
        <end position="971"/>
    </location>
</feature>
<organism evidence="3 4">
    <name type="scientific">Vitrella brassicaformis (strain CCMP3155)</name>
    <dbReference type="NCBI Taxonomy" id="1169540"/>
    <lineage>
        <taxon>Eukaryota</taxon>
        <taxon>Sar</taxon>
        <taxon>Alveolata</taxon>
        <taxon>Colpodellida</taxon>
        <taxon>Vitrellaceae</taxon>
        <taxon>Vitrella</taxon>
    </lineage>
</organism>
<proteinExistence type="predicted"/>
<accession>A0A0G4EPW4</accession>
<gene>
    <name evidence="3" type="ORF">Vbra_20680</name>
</gene>
<dbReference type="InParanoid" id="A0A0G4EPW4"/>
<dbReference type="EMBL" id="CDMY01000285">
    <property type="protein sequence ID" value="CEL99628.1"/>
    <property type="molecule type" value="Genomic_DNA"/>
</dbReference>